<protein>
    <submittedName>
        <fullName evidence="5">Uncharacterized protein</fullName>
    </submittedName>
</protein>
<evidence type="ECO:0000256" key="2">
    <source>
        <dbReference type="PROSITE-ProRule" id="PRU00497"/>
    </source>
</evidence>
<evidence type="ECO:0000256" key="1">
    <source>
        <dbReference type="ARBA" id="ARBA00022460"/>
    </source>
</evidence>
<organism evidence="5 6">
    <name type="scientific">Cotesia typhae</name>
    <dbReference type="NCBI Taxonomy" id="2053667"/>
    <lineage>
        <taxon>Eukaryota</taxon>
        <taxon>Metazoa</taxon>
        <taxon>Ecdysozoa</taxon>
        <taxon>Arthropoda</taxon>
        <taxon>Hexapoda</taxon>
        <taxon>Insecta</taxon>
        <taxon>Pterygota</taxon>
        <taxon>Neoptera</taxon>
        <taxon>Endopterygota</taxon>
        <taxon>Hymenoptera</taxon>
        <taxon>Apocrita</taxon>
        <taxon>Ichneumonoidea</taxon>
        <taxon>Braconidae</taxon>
        <taxon>Microgastrinae</taxon>
        <taxon>Cotesia</taxon>
    </lineage>
</organism>
<dbReference type="GO" id="GO:0042302">
    <property type="term" value="F:structural constituent of cuticle"/>
    <property type="evidence" value="ECO:0007669"/>
    <property type="project" value="UniProtKB-UniRule"/>
</dbReference>
<feature type="chain" id="PRO_5035299200" evidence="4">
    <location>
        <begin position="18"/>
        <end position="180"/>
    </location>
</feature>
<evidence type="ECO:0000256" key="4">
    <source>
        <dbReference type="SAM" id="SignalP"/>
    </source>
</evidence>
<dbReference type="OrthoDB" id="6595597at2759"/>
<comment type="caution">
    <text evidence="5">The sequence shown here is derived from an EMBL/GenBank/DDBJ whole genome shotgun (WGS) entry which is preliminary data.</text>
</comment>
<dbReference type="PANTHER" id="PTHR12236">
    <property type="entry name" value="STRUCTURAL CONTITUENT OF CUTICLE"/>
    <property type="match status" value="1"/>
</dbReference>
<dbReference type="PROSITE" id="PS00233">
    <property type="entry name" value="CHIT_BIND_RR_1"/>
    <property type="match status" value="1"/>
</dbReference>
<feature type="region of interest" description="Disordered" evidence="3">
    <location>
        <begin position="22"/>
        <end position="87"/>
    </location>
</feature>
<dbReference type="GO" id="GO:0031012">
    <property type="term" value="C:extracellular matrix"/>
    <property type="evidence" value="ECO:0007669"/>
    <property type="project" value="TreeGrafter"/>
</dbReference>
<accession>A0A8J5RDX2</accession>
<name>A0A8J5RDX2_9HYME</name>
<feature type="signal peptide" evidence="4">
    <location>
        <begin position="1"/>
        <end position="17"/>
    </location>
</feature>
<feature type="compositionally biased region" description="Gly residues" evidence="3">
    <location>
        <begin position="43"/>
        <end position="56"/>
    </location>
</feature>
<dbReference type="PROSITE" id="PS51155">
    <property type="entry name" value="CHIT_BIND_RR_2"/>
    <property type="match status" value="1"/>
</dbReference>
<feature type="compositionally biased region" description="Low complexity" evidence="3">
    <location>
        <begin position="76"/>
        <end position="87"/>
    </location>
</feature>
<gene>
    <name evidence="5" type="ORF">G9C98_003628</name>
</gene>
<dbReference type="Pfam" id="PF00379">
    <property type="entry name" value="Chitin_bind_4"/>
    <property type="match status" value="1"/>
</dbReference>
<evidence type="ECO:0000313" key="5">
    <source>
        <dbReference type="EMBL" id="KAG8039321.1"/>
    </source>
</evidence>
<proteinExistence type="predicted"/>
<dbReference type="EMBL" id="JAAOIC020000039">
    <property type="protein sequence ID" value="KAG8039321.1"/>
    <property type="molecule type" value="Genomic_DNA"/>
</dbReference>
<keyword evidence="6" id="KW-1185">Reference proteome</keyword>
<feature type="compositionally biased region" description="Low complexity" evidence="3">
    <location>
        <begin position="57"/>
        <end position="68"/>
    </location>
</feature>
<dbReference type="InterPro" id="IPR000618">
    <property type="entry name" value="Insect_cuticle"/>
</dbReference>
<dbReference type="Proteomes" id="UP000729913">
    <property type="component" value="Unassembled WGS sequence"/>
</dbReference>
<evidence type="ECO:0000256" key="3">
    <source>
        <dbReference type="SAM" id="MobiDB-lite"/>
    </source>
</evidence>
<feature type="region of interest" description="Disordered" evidence="3">
    <location>
        <begin position="159"/>
        <end position="180"/>
    </location>
</feature>
<reference evidence="5" key="1">
    <citation type="submission" date="2020-03" db="EMBL/GenBank/DDBJ databases">
        <authorList>
            <person name="Chebbi M.A."/>
            <person name="Drezen J.M."/>
        </authorList>
    </citation>
    <scope>NUCLEOTIDE SEQUENCE</scope>
    <source>
        <tissue evidence="5">Whole body</tissue>
    </source>
</reference>
<keyword evidence="1 2" id="KW-0193">Cuticle</keyword>
<dbReference type="AlphaFoldDB" id="A0A8J5RDX2"/>
<keyword evidence="4" id="KW-0732">Signal</keyword>
<feature type="compositionally biased region" description="Gly residues" evidence="3">
    <location>
        <begin position="166"/>
        <end position="180"/>
    </location>
</feature>
<dbReference type="GO" id="GO:0005615">
    <property type="term" value="C:extracellular space"/>
    <property type="evidence" value="ECO:0007669"/>
    <property type="project" value="TreeGrafter"/>
</dbReference>
<dbReference type="PANTHER" id="PTHR12236:SF98">
    <property type="entry name" value="CUTICULAR PROTEIN 56F"/>
    <property type="match status" value="1"/>
</dbReference>
<evidence type="ECO:0000313" key="6">
    <source>
        <dbReference type="Proteomes" id="UP000729913"/>
    </source>
</evidence>
<dbReference type="InterPro" id="IPR051217">
    <property type="entry name" value="Insect_Cuticle_Struc_Prot"/>
</dbReference>
<reference evidence="5" key="2">
    <citation type="submission" date="2021-04" db="EMBL/GenBank/DDBJ databases">
        <title>Genome-wide patterns of bracovirus chromosomal integration into multiple host tissues during parasitism.</title>
        <authorList>
            <person name="Chebbi M.A.C."/>
        </authorList>
    </citation>
    <scope>NUCLEOTIDE SEQUENCE</scope>
    <source>
        <tissue evidence="5">Whole body</tissue>
    </source>
</reference>
<dbReference type="InterPro" id="IPR031311">
    <property type="entry name" value="CHIT_BIND_RR_consensus"/>
</dbReference>
<sequence>MLKLIALTVLLATIVIARPEPPVLGGQYLPPDQQYGPPRRNNGFGGNAGPNGGGFGNNQYLPPNQQYGPPGGNSGNSGNSGYNDGYSDTPAKYEFEYMVNDIESGNDFGHKESRDGEVTRGVYYVLLPDGRRQTVEYIADENGYRPVVTYMQEGNGAGNGYRNEGPGNGYPTGGNNGYRY</sequence>